<organism evidence="3 4">
    <name type="scientific">Coemansia thaxteri</name>
    <dbReference type="NCBI Taxonomy" id="2663907"/>
    <lineage>
        <taxon>Eukaryota</taxon>
        <taxon>Fungi</taxon>
        <taxon>Fungi incertae sedis</taxon>
        <taxon>Zoopagomycota</taxon>
        <taxon>Kickxellomycotina</taxon>
        <taxon>Kickxellomycetes</taxon>
        <taxon>Kickxellales</taxon>
        <taxon>Kickxellaceae</taxon>
        <taxon>Coemansia</taxon>
    </lineage>
</organism>
<accession>A0A9W8B908</accession>
<evidence type="ECO:0000313" key="3">
    <source>
        <dbReference type="EMBL" id="KAJ1998296.1"/>
    </source>
</evidence>
<feature type="domain" description="MIT" evidence="2">
    <location>
        <begin position="68"/>
        <end position="113"/>
    </location>
</feature>
<dbReference type="SUPFAM" id="SSF116846">
    <property type="entry name" value="MIT domain"/>
    <property type="match status" value="1"/>
</dbReference>
<evidence type="ECO:0000313" key="4">
    <source>
        <dbReference type="Proteomes" id="UP001150907"/>
    </source>
</evidence>
<feature type="region of interest" description="Disordered" evidence="1">
    <location>
        <begin position="1"/>
        <end position="27"/>
    </location>
</feature>
<dbReference type="Gene3D" id="1.20.58.80">
    <property type="entry name" value="Phosphotransferase system, lactose/cellobiose-type IIA subunit"/>
    <property type="match status" value="1"/>
</dbReference>
<dbReference type="PANTHER" id="PTHR37327:SF1">
    <property type="entry name" value="MICROTUBULE INTERACTING AND TRANSPORT DOMAIN-CONTAINING PROTEIN"/>
    <property type="match status" value="1"/>
</dbReference>
<dbReference type="PANTHER" id="PTHR37327">
    <property type="entry name" value="CHROMOSOME 1, WHOLE GENOME SHOTGUN SEQUENCE"/>
    <property type="match status" value="1"/>
</dbReference>
<comment type="caution">
    <text evidence="3">The sequence shown here is derived from an EMBL/GenBank/DDBJ whole genome shotgun (WGS) entry which is preliminary data.</text>
</comment>
<gene>
    <name evidence="3" type="ORF">H4R26_005512</name>
</gene>
<dbReference type="EMBL" id="JANBQF010001012">
    <property type="protein sequence ID" value="KAJ1998296.1"/>
    <property type="molecule type" value="Genomic_DNA"/>
</dbReference>
<evidence type="ECO:0000256" key="1">
    <source>
        <dbReference type="SAM" id="MobiDB-lite"/>
    </source>
</evidence>
<dbReference type="InterPro" id="IPR007330">
    <property type="entry name" value="MIT_dom"/>
</dbReference>
<name>A0A9W8B908_9FUNG</name>
<protein>
    <recommendedName>
        <fullName evidence="2">MIT domain-containing protein</fullName>
    </recommendedName>
</protein>
<reference evidence="3" key="1">
    <citation type="submission" date="2022-07" db="EMBL/GenBank/DDBJ databases">
        <title>Phylogenomic reconstructions and comparative analyses of Kickxellomycotina fungi.</title>
        <authorList>
            <person name="Reynolds N.K."/>
            <person name="Stajich J.E."/>
            <person name="Barry K."/>
            <person name="Grigoriev I.V."/>
            <person name="Crous P."/>
            <person name="Smith M.E."/>
        </authorList>
    </citation>
    <scope>NUCLEOTIDE SEQUENCE</scope>
    <source>
        <strain evidence="3">IMI 214461</strain>
    </source>
</reference>
<dbReference type="InterPro" id="IPR036181">
    <property type="entry name" value="MIT_dom_sf"/>
</dbReference>
<sequence>MPASDGAEDSPAGMSSRPGLHAASDTAATATISTATAADNASAFAAADPGAGAGGGNNTRSFRFLLTLALRKAQTAVTLDNGGHVEEAIRTYREAISMLGLVLSRTNEEDGRQRLLHF</sequence>
<evidence type="ECO:0000259" key="2">
    <source>
        <dbReference type="Pfam" id="PF04212"/>
    </source>
</evidence>
<dbReference type="OrthoDB" id="2245455at2759"/>
<proteinExistence type="predicted"/>
<dbReference type="AlphaFoldDB" id="A0A9W8B908"/>
<keyword evidence="4" id="KW-1185">Reference proteome</keyword>
<dbReference type="Proteomes" id="UP001150907">
    <property type="component" value="Unassembled WGS sequence"/>
</dbReference>
<feature type="non-terminal residue" evidence="3">
    <location>
        <position position="118"/>
    </location>
</feature>
<dbReference type="Pfam" id="PF04212">
    <property type="entry name" value="MIT"/>
    <property type="match status" value="1"/>
</dbReference>